<dbReference type="GO" id="GO:0005665">
    <property type="term" value="C:RNA polymerase II, core complex"/>
    <property type="evidence" value="ECO:0007669"/>
    <property type="project" value="UniProtKB-UniRule"/>
</dbReference>
<evidence type="ECO:0000256" key="2">
    <source>
        <dbReference type="ARBA" id="ARBA00008912"/>
    </source>
</evidence>
<dbReference type="FunFam" id="2.40.50.140:FF:000191">
    <property type="entry name" value="DNA-directed RNA polymerases I, II, and III subunit RPABC3"/>
    <property type="match status" value="1"/>
</dbReference>
<reference evidence="5 6" key="1">
    <citation type="submission" date="2019-09" db="EMBL/GenBank/DDBJ databases">
        <authorList>
            <person name="Brejova B."/>
        </authorList>
    </citation>
    <scope>NUCLEOTIDE SEQUENCE [LARGE SCALE GENOMIC DNA]</scope>
</reference>
<dbReference type="GO" id="GO:0005736">
    <property type="term" value="C:RNA polymerase I complex"/>
    <property type="evidence" value="ECO:0007669"/>
    <property type="project" value="TreeGrafter"/>
</dbReference>
<gene>
    <name evidence="5" type="ORF">SAPINGB_P005068</name>
</gene>
<comment type="similarity">
    <text evidence="2 4">Belongs to the eukaryotic RPB8 RNA polymerase subunit family.</text>
</comment>
<dbReference type="AlphaFoldDB" id="A0A5E8C3T9"/>
<dbReference type="SUPFAM" id="SSF50249">
    <property type="entry name" value="Nucleic acid-binding proteins"/>
    <property type="match status" value="1"/>
</dbReference>
<evidence type="ECO:0000256" key="3">
    <source>
        <dbReference type="ARBA" id="ARBA00023242"/>
    </source>
</evidence>
<keyword evidence="3 4" id="KW-0539">Nucleus</keyword>
<evidence type="ECO:0000256" key="4">
    <source>
        <dbReference type="PIRNR" id="PIRNR000779"/>
    </source>
</evidence>
<evidence type="ECO:0000256" key="1">
    <source>
        <dbReference type="ARBA" id="ARBA00004123"/>
    </source>
</evidence>
<dbReference type="PIRSF" id="PIRSF000779">
    <property type="entry name" value="RNA_pol_Rpb8"/>
    <property type="match status" value="1"/>
</dbReference>
<dbReference type="RefSeq" id="XP_031855674.1">
    <property type="nucleotide sequence ID" value="XM_031999783.1"/>
</dbReference>
<organism evidence="5 6">
    <name type="scientific">Magnusiomyces paraingens</name>
    <dbReference type="NCBI Taxonomy" id="2606893"/>
    <lineage>
        <taxon>Eukaryota</taxon>
        <taxon>Fungi</taxon>
        <taxon>Dikarya</taxon>
        <taxon>Ascomycota</taxon>
        <taxon>Saccharomycotina</taxon>
        <taxon>Dipodascomycetes</taxon>
        <taxon>Dipodascales</taxon>
        <taxon>Dipodascaceae</taxon>
        <taxon>Magnusiomyces</taxon>
    </lineage>
</organism>
<name>A0A5E8C3T9_9ASCO</name>
<dbReference type="PANTHER" id="PTHR10917">
    <property type="entry name" value="DNA-DIRECTED RNA POLYMERASES I, II, AND III SUBUNIT RPABC3"/>
    <property type="match status" value="1"/>
</dbReference>
<dbReference type="Proteomes" id="UP000398389">
    <property type="component" value="Unassembled WGS sequence"/>
</dbReference>
<dbReference type="GO" id="GO:0003899">
    <property type="term" value="F:DNA-directed RNA polymerase activity"/>
    <property type="evidence" value="ECO:0007669"/>
    <property type="project" value="UniProtKB-UniRule"/>
</dbReference>
<dbReference type="InterPro" id="IPR012340">
    <property type="entry name" value="NA-bd_OB-fold"/>
</dbReference>
<sequence>MSATLFDDIFKVESVDTARYDRVTRITAQSSSDAQVRLTLDVNCELFPLQQGNTISLAIAQTLSLDGEIKPPTTGWREPKPGERSLADDYDYVMYGTVYKFEESSGDFISCYISFGGLLMALEGGYRKLSNLKQENVFLLLRR</sequence>
<dbReference type="PANTHER" id="PTHR10917:SF0">
    <property type="entry name" value="DNA-DIRECTED RNA POLYMERASES I, II, AND III SUBUNIT RPABC3"/>
    <property type="match status" value="1"/>
</dbReference>
<dbReference type="GO" id="GO:0006351">
    <property type="term" value="P:DNA-templated transcription"/>
    <property type="evidence" value="ECO:0007669"/>
    <property type="project" value="UniProtKB-UniRule"/>
</dbReference>
<protein>
    <recommendedName>
        <fullName evidence="4">DNA-directed RNA polymerases I, II, and III subunit RPABC3</fullName>
    </recommendedName>
</protein>
<accession>A0A5E8C3T9</accession>
<proteinExistence type="inferred from homology"/>
<dbReference type="Gene3D" id="2.40.50.140">
    <property type="entry name" value="Nucleic acid-binding proteins"/>
    <property type="match status" value="1"/>
</dbReference>
<dbReference type="SMART" id="SM00658">
    <property type="entry name" value="RPOL8c"/>
    <property type="match status" value="1"/>
</dbReference>
<dbReference type="InterPro" id="IPR005570">
    <property type="entry name" value="RPABC3"/>
</dbReference>
<dbReference type="GO" id="GO:0005666">
    <property type="term" value="C:RNA polymerase III complex"/>
    <property type="evidence" value="ECO:0007669"/>
    <property type="project" value="TreeGrafter"/>
</dbReference>
<dbReference type="Pfam" id="PF03870">
    <property type="entry name" value="RNA_pol_Rpb8"/>
    <property type="match status" value="1"/>
</dbReference>
<dbReference type="GeneID" id="43583883"/>
<comment type="subcellular location">
    <subcellularLocation>
        <location evidence="1">Nucleus</location>
    </subcellularLocation>
</comment>
<comment type="function">
    <text evidence="4">DNA-dependent RNA polymerase catalyzes the transcription of DNA into RNA using the four ribonucleoside triphosphates as substrates. Common component of RNA polymerases I, II and III which synthesize ribosomal RNA precursors, mRNA precursors and many functional non-coding RNAs, and small RNAs, such as 5S rRNA and tRNAs, respectively.</text>
</comment>
<dbReference type="EMBL" id="CABVLU010000004">
    <property type="protein sequence ID" value="VVT56458.1"/>
    <property type="molecule type" value="Genomic_DNA"/>
</dbReference>
<keyword evidence="6" id="KW-1185">Reference proteome</keyword>
<evidence type="ECO:0000313" key="5">
    <source>
        <dbReference type="EMBL" id="VVT56458.1"/>
    </source>
</evidence>
<dbReference type="OrthoDB" id="20018at2759"/>
<evidence type="ECO:0000313" key="6">
    <source>
        <dbReference type="Proteomes" id="UP000398389"/>
    </source>
</evidence>